<organism evidence="1 2">
    <name type="scientific">Haloquadratum walsbyi J07HQW2</name>
    <dbReference type="NCBI Taxonomy" id="1238425"/>
    <lineage>
        <taxon>Archaea</taxon>
        <taxon>Methanobacteriati</taxon>
        <taxon>Methanobacteriota</taxon>
        <taxon>Stenosarchaea group</taxon>
        <taxon>Halobacteria</taxon>
        <taxon>Halobacteriales</taxon>
        <taxon>Haloferacaceae</taxon>
        <taxon>Haloquadratum</taxon>
    </lineage>
</organism>
<protein>
    <submittedName>
        <fullName evidence="1">Uncharacterized protein</fullName>
    </submittedName>
</protein>
<feature type="non-terminal residue" evidence="1">
    <location>
        <position position="31"/>
    </location>
</feature>
<dbReference type="AlphaFoldDB" id="U1N2Y0"/>
<evidence type="ECO:0000313" key="2">
    <source>
        <dbReference type="Proteomes" id="UP000030710"/>
    </source>
</evidence>
<proteinExistence type="predicted"/>
<name>U1N2Y0_9EURY</name>
<evidence type="ECO:0000313" key="1">
    <source>
        <dbReference type="EMBL" id="ERG97254.1"/>
    </source>
</evidence>
<reference evidence="1 2" key="1">
    <citation type="journal article" date="2013" name="PLoS ONE">
        <title>Assembly-driven community genomics of a hypersaline microbial ecosystem.</title>
        <authorList>
            <person name="Podell S."/>
            <person name="Ugalde J.A."/>
            <person name="Narasingarao P."/>
            <person name="Banfield J.F."/>
            <person name="Heidelberg K.B."/>
            <person name="Allen E.E."/>
        </authorList>
    </citation>
    <scope>NUCLEOTIDE SEQUENCE [LARGE SCALE GENOMIC DNA]</scope>
    <source>
        <strain evidence="2">J07HQW2</strain>
    </source>
</reference>
<accession>U1N2Y0</accession>
<dbReference type="Proteomes" id="UP000030710">
    <property type="component" value="Unassembled WGS sequence"/>
</dbReference>
<sequence>MFCLIYLITQINRLSFRVRVKFILIFSYAPV</sequence>
<dbReference type="EMBL" id="KE356561">
    <property type="protein sequence ID" value="ERG97254.1"/>
    <property type="molecule type" value="Genomic_DNA"/>
</dbReference>
<gene>
    <name evidence="1" type="ORF">J07HQW2_03740</name>
</gene>
<dbReference type="HOGENOM" id="CLU_3400325_0_0_2"/>